<keyword evidence="1" id="KW-0998">Cell outer membrane</keyword>
<feature type="domain" description="TonB-dependent receptor plug" evidence="2">
    <location>
        <begin position="293"/>
        <end position="403"/>
    </location>
</feature>
<name>A0ABY1SJR3_9FLAO</name>
<dbReference type="InterPro" id="IPR037066">
    <property type="entry name" value="Plug_dom_sf"/>
</dbReference>
<comment type="subcellular location">
    <subcellularLocation>
        <location evidence="1">Cell outer membrane</location>
        <topology evidence="1">Multi-pass membrane protein</topology>
    </subcellularLocation>
</comment>
<dbReference type="InterPro" id="IPR039426">
    <property type="entry name" value="TonB-dep_rcpt-like"/>
</dbReference>
<keyword evidence="1" id="KW-0812">Transmembrane</keyword>
<evidence type="ECO:0000313" key="4">
    <source>
        <dbReference type="Proteomes" id="UP000198337"/>
    </source>
</evidence>
<keyword evidence="1" id="KW-0472">Membrane</keyword>
<comment type="caution">
    <text evidence="3">The sequence shown here is derived from an EMBL/GenBank/DDBJ whole genome shotgun (WGS) entry which is preliminary data.</text>
</comment>
<evidence type="ECO:0000256" key="1">
    <source>
        <dbReference type="PROSITE-ProRule" id="PRU01360"/>
    </source>
</evidence>
<dbReference type="RefSeq" id="WP_089261549.1">
    <property type="nucleotide sequence ID" value="NZ_FZNV01000004.1"/>
</dbReference>
<dbReference type="InterPro" id="IPR012910">
    <property type="entry name" value="Plug_dom"/>
</dbReference>
<sequence>MKKNLKYYKLFFTFFLCIQISYTQNSFKEVTICWDQSSSMITRNLQLDFEYLDEYFTNNPNMKVKLLLFGIDIQEQHLQVSNGNWGQLKDVLSSITYDGASIFSNLNDKINDDKEVLVFTDGNRLFKKDFLFLPDNSILINSNIYHNLKNLQRTALRNNSSFVNFANSSDAKGISKESSFKSKDSKNNLKGIVYIDTKPSPNLSVGLKGSLQSVITAADGSFNINAQVGDSLVVTNSSGKILKIVPVEFIKYTKILLESSLIALDEVTVVEEKESIEYVSNGYNTYNKDGIGYKIETIESDEIAAVETSAGDVVRNKISGVNVATQNSSGVEGGLAQTEIRGRHSINMDSNAMIVVDGIPINRSSVNDVINVNFIDPGNIEKVSVLKGLAATNIWGSAGANGVILITTKTGNTSSSSKMITEDKALLKNNVYDINSEFIDQESSYTKAFRASKSLSDAYDAYKTLKNADSANNMLYLDAFSFFKEKDVNLALVILSNLWENNPENVEVLKLLSLAFTSIDYYDLAAILNDEIINIVPKDVNAHLSQALVFKEQGKPKLTYKKLDVMLNGNSSIYSNGISKTLNREIKNLVFTNKSDLVGLSIDSKHLNSLKYKVRMVFEWNFPGAEFELQFVNPKNRYYNWKHTNEENKDRLINEINNEFRLEEFEFNGDEANGKWIVNAVSLQDLKSNKGLPLVLKATIYRDYGYPEQKKEQVFVYFTNYNEKKNLLNINVD</sequence>
<dbReference type="PROSITE" id="PS52016">
    <property type="entry name" value="TONB_DEPENDENT_REC_3"/>
    <property type="match status" value="1"/>
</dbReference>
<dbReference type="Pfam" id="PF07715">
    <property type="entry name" value="Plug"/>
    <property type="match status" value="1"/>
</dbReference>
<gene>
    <name evidence="3" type="ORF">SAMN04488009_3024</name>
</gene>
<evidence type="ECO:0000313" key="3">
    <source>
        <dbReference type="EMBL" id="SNR65727.1"/>
    </source>
</evidence>
<protein>
    <submittedName>
        <fullName evidence="3">TonB-dependent outer membrane receptor, SusC/RagA subfamily, signature region</fullName>
    </submittedName>
</protein>
<accession>A0ABY1SJR3</accession>
<dbReference type="InterPro" id="IPR011990">
    <property type="entry name" value="TPR-like_helical_dom_sf"/>
</dbReference>
<keyword evidence="3" id="KW-0675">Receptor</keyword>
<comment type="similarity">
    <text evidence="1">Belongs to the TonB-dependent receptor family.</text>
</comment>
<dbReference type="SUPFAM" id="SSF56935">
    <property type="entry name" value="Porins"/>
    <property type="match status" value="1"/>
</dbReference>
<dbReference type="EMBL" id="FZNV01000004">
    <property type="protein sequence ID" value="SNR65727.1"/>
    <property type="molecule type" value="Genomic_DNA"/>
</dbReference>
<dbReference type="SUPFAM" id="SSF48452">
    <property type="entry name" value="TPR-like"/>
    <property type="match status" value="1"/>
</dbReference>
<organism evidence="3 4">
    <name type="scientific">Maribacter sedimenticola</name>
    <dbReference type="NCBI Taxonomy" id="228956"/>
    <lineage>
        <taxon>Bacteria</taxon>
        <taxon>Pseudomonadati</taxon>
        <taxon>Bacteroidota</taxon>
        <taxon>Flavobacteriia</taxon>
        <taxon>Flavobacteriales</taxon>
        <taxon>Flavobacteriaceae</taxon>
        <taxon>Maribacter</taxon>
    </lineage>
</organism>
<keyword evidence="4" id="KW-1185">Reference proteome</keyword>
<keyword evidence="1" id="KW-1134">Transmembrane beta strand</keyword>
<dbReference type="Proteomes" id="UP000198337">
    <property type="component" value="Unassembled WGS sequence"/>
</dbReference>
<keyword evidence="1" id="KW-0813">Transport</keyword>
<dbReference type="Gene3D" id="2.170.130.10">
    <property type="entry name" value="TonB-dependent receptor, plug domain"/>
    <property type="match status" value="1"/>
</dbReference>
<evidence type="ECO:0000259" key="2">
    <source>
        <dbReference type="Pfam" id="PF07715"/>
    </source>
</evidence>
<reference evidence="3 4" key="1">
    <citation type="submission" date="2017-06" db="EMBL/GenBank/DDBJ databases">
        <authorList>
            <person name="Varghese N."/>
            <person name="Submissions S."/>
        </authorList>
    </citation>
    <scope>NUCLEOTIDE SEQUENCE [LARGE SCALE GENOMIC DNA]</scope>
    <source>
        <strain evidence="3 4">DSM 19840</strain>
    </source>
</reference>
<proteinExistence type="inferred from homology"/>
<dbReference type="Gene3D" id="1.25.40.10">
    <property type="entry name" value="Tetratricopeptide repeat domain"/>
    <property type="match status" value="1"/>
</dbReference>